<sequence length="132" mass="15740">DNKRKFLLDIYQWSHYILDKDAIDEELVAIQRDLKHSDRTLQVDQLSGYFSDFDIFFKSCRIKILYGSKSYVKIKLRTLLERYGYKRRSSLIVQYIKHCLTFYHLEVAIRGGDICDIETVGIDEMLMFRVIS</sequence>
<dbReference type="RefSeq" id="WP_060931108.1">
    <property type="nucleotide sequence ID" value="NZ_KQ959821.1"/>
</dbReference>
<evidence type="ECO:0000313" key="2">
    <source>
        <dbReference type="Proteomes" id="UP000070394"/>
    </source>
</evidence>
<dbReference type="OrthoDB" id="1665489at2"/>
<organism evidence="1 2">
    <name type="scientific">Lachnoanaerobaculum saburreum</name>
    <dbReference type="NCBI Taxonomy" id="467210"/>
    <lineage>
        <taxon>Bacteria</taxon>
        <taxon>Bacillati</taxon>
        <taxon>Bacillota</taxon>
        <taxon>Clostridia</taxon>
        <taxon>Lachnospirales</taxon>
        <taxon>Lachnospiraceae</taxon>
        <taxon>Lachnoanaerobaculum</taxon>
    </lineage>
</organism>
<evidence type="ECO:0000313" key="1">
    <source>
        <dbReference type="EMBL" id="KXB57705.1"/>
    </source>
</evidence>
<proteinExistence type="predicted"/>
<accession>A0A133ZQK6</accession>
<name>A0A133ZQK6_9FIRM</name>
<comment type="caution">
    <text evidence="1">The sequence shown here is derived from an EMBL/GenBank/DDBJ whole genome shotgun (WGS) entry which is preliminary data.</text>
</comment>
<dbReference type="EMBL" id="LSDA01000079">
    <property type="protein sequence ID" value="KXB57705.1"/>
    <property type="molecule type" value="Genomic_DNA"/>
</dbReference>
<reference evidence="2" key="1">
    <citation type="submission" date="2016-01" db="EMBL/GenBank/DDBJ databases">
        <authorList>
            <person name="Mitreva M."/>
            <person name="Pepin K.H."/>
            <person name="Mihindukulasuriya K.A."/>
            <person name="Fulton R."/>
            <person name="Fronick C."/>
            <person name="O'Laughlin M."/>
            <person name="Miner T."/>
            <person name="Herter B."/>
            <person name="Rosa B.A."/>
            <person name="Cordes M."/>
            <person name="Tomlinson C."/>
            <person name="Wollam A."/>
            <person name="Palsikar V.B."/>
            <person name="Mardis E.R."/>
            <person name="Wilson R.K."/>
        </authorList>
    </citation>
    <scope>NUCLEOTIDE SEQUENCE [LARGE SCALE GENOMIC DNA]</scope>
    <source>
        <strain evidence="2">DNF00896</strain>
    </source>
</reference>
<dbReference type="AlphaFoldDB" id="A0A133ZQK6"/>
<keyword evidence="2" id="KW-1185">Reference proteome</keyword>
<protein>
    <submittedName>
        <fullName evidence="1">Uncharacterized protein</fullName>
    </submittedName>
</protein>
<dbReference type="Proteomes" id="UP000070394">
    <property type="component" value="Unassembled WGS sequence"/>
</dbReference>
<dbReference type="PATRIC" id="fig|467210.3.peg.1313"/>
<dbReference type="STRING" id="467210.HMPREF1866_01322"/>
<feature type="non-terminal residue" evidence="1">
    <location>
        <position position="1"/>
    </location>
</feature>
<gene>
    <name evidence="1" type="ORF">HMPREF1866_01322</name>
</gene>